<dbReference type="Pfam" id="PF13761">
    <property type="entry name" value="DUF4166"/>
    <property type="match status" value="1"/>
</dbReference>
<organism evidence="2 3">
    <name type="scientific">Rhodanobacter geophilus</name>
    <dbReference type="NCBI Taxonomy" id="3162488"/>
    <lineage>
        <taxon>Bacteria</taxon>
        <taxon>Pseudomonadati</taxon>
        <taxon>Pseudomonadota</taxon>
        <taxon>Gammaproteobacteria</taxon>
        <taxon>Lysobacterales</taxon>
        <taxon>Rhodanobacteraceae</taxon>
        <taxon>Rhodanobacter</taxon>
    </lineage>
</organism>
<dbReference type="Proteomes" id="UP001556170">
    <property type="component" value="Unassembled WGS sequence"/>
</dbReference>
<protein>
    <submittedName>
        <fullName evidence="2">DUF4166 domain-containing protein</fullName>
    </submittedName>
</protein>
<dbReference type="InterPro" id="IPR025311">
    <property type="entry name" value="DUF4166"/>
</dbReference>
<sequence>MPSAVALFPSLLDSADWSRLAPAVRRMHAEGSVIQASGEADVAGESHLLARLLRHLLSLPEPGTGQAIALTIERHGTHERWNRRFLRGRMCSTLRTGGDSRLHERLGPVTLHFSLHRDGDAIDWQLQRVSLFGLPLPRAARGTVLSRSGVRDGRYAFDIDARLPLIGRLVAYRGWLQIDHVA</sequence>
<evidence type="ECO:0000259" key="1">
    <source>
        <dbReference type="Pfam" id="PF13761"/>
    </source>
</evidence>
<feature type="domain" description="DUF4166" evidence="1">
    <location>
        <begin position="20"/>
        <end position="176"/>
    </location>
</feature>
<dbReference type="EMBL" id="JBFOHL010000001">
    <property type="protein sequence ID" value="MEW9622806.1"/>
    <property type="molecule type" value="Genomic_DNA"/>
</dbReference>
<comment type="caution">
    <text evidence="2">The sequence shown here is derived from an EMBL/GenBank/DDBJ whole genome shotgun (WGS) entry which is preliminary data.</text>
</comment>
<dbReference type="RefSeq" id="WP_367843116.1">
    <property type="nucleotide sequence ID" value="NZ_JBFOHL010000001.1"/>
</dbReference>
<name>A0ABV3QKL1_9GAMM</name>
<keyword evidence="3" id="KW-1185">Reference proteome</keyword>
<evidence type="ECO:0000313" key="3">
    <source>
        <dbReference type="Proteomes" id="UP001556170"/>
    </source>
</evidence>
<gene>
    <name evidence="2" type="ORF">ABQJ56_00975</name>
</gene>
<proteinExistence type="predicted"/>
<accession>A0ABV3QKL1</accession>
<evidence type="ECO:0000313" key="2">
    <source>
        <dbReference type="EMBL" id="MEW9622806.1"/>
    </source>
</evidence>
<reference evidence="2 3" key="1">
    <citation type="submission" date="2024-06" db="EMBL/GenBank/DDBJ databases">
        <authorList>
            <person name="Woo H."/>
        </authorList>
    </citation>
    <scope>NUCLEOTIDE SEQUENCE [LARGE SCALE GENOMIC DNA]</scope>
    <source>
        <strain evidence="2 3">S2-g</strain>
    </source>
</reference>